<feature type="region of interest" description="Disordered" evidence="9">
    <location>
        <begin position="1"/>
        <end position="40"/>
    </location>
</feature>
<evidence type="ECO:0000259" key="11">
    <source>
        <dbReference type="PROSITE" id="PS50893"/>
    </source>
</evidence>
<dbReference type="Pfam" id="PF01061">
    <property type="entry name" value="ABC2_membrane"/>
    <property type="match status" value="1"/>
</dbReference>
<dbReference type="Proteomes" id="UP001075354">
    <property type="component" value="Chromosome 1"/>
</dbReference>
<evidence type="ECO:0000256" key="2">
    <source>
        <dbReference type="ARBA" id="ARBA00005814"/>
    </source>
</evidence>
<keyword evidence="3" id="KW-0813">Transport</keyword>
<evidence type="ECO:0000256" key="1">
    <source>
        <dbReference type="ARBA" id="ARBA00004141"/>
    </source>
</evidence>
<comment type="subcellular location">
    <subcellularLocation>
        <location evidence="1">Membrane</location>
        <topology evidence="1">Multi-pass membrane protein</topology>
    </subcellularLocation>
</comment>
<organism evidence="12 13">
    <name type="scientific">Megalurothrips usitatus</name>
    <name type="common">bean blossom thrips</name>
    <dbReference type="NCBI Taxonomy" id="439358"/>
    <lineage>
        <taxon>Eukaryota</taxon>
        <taxon>Metazoa</taxon>
        <taxon>Ecdysozoa</taxon>
        <taxon>Arthropoda</taxon>
        <taxon>Hexapoda</taxon>
        <taxon>Insecta</taxon>
        <taxon>Pterygota</taxon>
        <taxon>Neoptera</taxon>
        <taxon>Paraneoptera</taxon>
        <taxon>Thysanoptera</taxon>
        <taxon>Terebrantia</taxon>
        <taxon>Thripoidea</taxon>
        <taxon>Thripidae</taxon>
        <taxon>Megalurothrips</taxon>
    </lineage>
</organism>
<dbReference type="GO" id="GO:0016887">
    <property type="term" value="F:ATP hydrolysis activity"/>
    <property type="evidence" value="ECO:0007669"/>
    <property type="project" value="InterPro"/>
</dbReference>
<dbReference type="PANTHER" id="PTHR48041">
    <property type="entry name" value="ABC TRANSPORTER G FAMILY MEMBER 28"/>
    <property type="match status" value="1"/>
</dbReference>
<feature type="transmembrane region" description="Helical" evidence="10">
    <location>
        <begin position="545"/>
        <end position="570"/>
    </location>
</feature>
<keyword evidence="8 10" id="KW-0472">Membrane</keyword>
<dbReference type="GO" id="GO:0140359">
    <property type="term" value="F:ABC-type transporter activity"/>
    <property type="evidence" value="ECO:0007669"/>
    <property type="project" value="InterPro"/>
</dbReference>
<protein>
    <recommendedName>
        <fullName evidence="11">ABC transporter domain-containing protein</fullName>
    </recommendedName>
</protein>
<feature type="compositionally biased region" description="Gly residues" evidence="9">
    <location>
        <begin position="7"/>
        <end position="19"/>
    </location>
</feature>
<evidence type="ECO:0000256" key="10">
    <source>
        <dbReference type="SAM" id="Phobius"/>
    </source>
</evidence>
<evidence type="ECO:0000256" key="4">
    <source>
        <dbReference type="ARBA" id="ARBA00022692"/>
    </source>
</evidence>
<dbReference type="Pfam" id="PF00005">
    <property type="entry name" value="ABC_tran"/>
    <property type="match status" value="1"/>
</dbReference>
<dbReference type="PROSITE" id="PS50893">
    <property type="entry name" value="ABC_TRANSPORTER_2"/>
    <property type="match status" value="1"/>
</dbReference>
<dbReference type="AlphaFoldDB" id="A0AAV7Y2E2"/>
<dbReference type="Gene3D" id="3.40.50.300">
    <property type="entry name" value="P-loop containing nucleotide triphosphate hydrolases"/>
    <property type="match status" value="1"/>
</dbReference>
<keyword evidence="5" id="KW-0547">Nucleotide-binding</keyword>
<keyword evidence="6" id="KW-0067">ATP-binding</keyword>
<reference evidence="12" key="1">
    <citation type="submission" date="2022-12" db="EMBL/GenBank/DDBJ databases">
        <title>Chromosome-level genome assembly of the bean flower thrips Megalurothrips usitatus.</title>
        <authorList>
            <person name="Ma L."/>
            <person name="Liu Q."/>
            <person name="Li H."/>
            <person name="Cai W."/>
        </authorList>
    </citation>
    <scope>NUCLEOTIDE SEQUENCE</scope>
    <source>
        <strain evidence="12">Cailab_2022a</strain>
    </source>
</reference>
<dbReference type="PANTHER" id="PTHR48041:SF139">
    <property type="entry name" value="PROTEIN SCARLET"/>
    <property type="match status" value="1"/>
</dbReference>
<feature type="transmembrane region" description="Helical" evidence="10">
    <location>
        <begin position="663"/>
        <end position="682"/>
    </location>
</feature>
<keyword evidence="7 10" id="KW-1133">Transmembrane helix</keyword>
<dbReference type="InterPro" id="IPR017871">
    <property type="entry name" value="ABC_transporter-like_CS"/>
</dbReference>
<gene>
    <name evidence="12" type="ORF">ONE63_000428</name>
</gene>
<dbReference type="InterPro" id="IPR027417">
    <property type="entry name" value="P-loop_NTPase"/>
</dbReference>
<evidence type="ECO:0000313" key="13">
    <source>
        <dbReference type="Proteomes" id="UP001075354"/>
    </source>
</evidence>
<evidence type="ECO:0000256" key="7">
    <source>
        <dbReference type="ARBA" id="ARBA00022989"/>
    </source>
</evidence>
<sequence length="691" mass="75996">MESPGSGRSGQGSGRGSPGAGTSAGYRTPPSTASEQEAQQAAAVAMEQLTEDGAHSMTLAWNDLSVWVRRRKEGAGLLSRQKYDHKQILNNVCGVAKSGTLMAIMGASGAGKTTLLATVSQRVKGITRGEILVNGHVVDQQFMCQVSGFVPQQDLAVECLTVREHLEFMARLKMDRRVRSSQRHRRILSLLMDLGLSKCCHTQLRRLSGGERRRVSLAVQLLTDPPFLFCDEPTTGLDSYSAGAVVEHLRLFASRGKAVICTIHQPASGIFDLFHQVLLVAGGRVAFFGDVADASRHFDNLGLVCPSTFNQAEFLVSQLAVVPGQEGQCLKKIQWLCDEFDNSKYGHALAEQLAAHTGRFLRSESTGSSETSLGLGRVGKSGRSWSVASQGSSNYEQSEEFQKYLNIKKPTRFTQFYWLVWRSLIEIRRQPTDILIRLGMLMFIAVLISTPYVSITMDQKGIQNMQGFLYLIVTEIIFAYSYSVFHTFPHEMPVLLREIGNGLYSPGPYYISKMLILLPRAVVEPFLYTLVVFLVGGLTGGIADFCLLLVPVWACAIAATAYGCLMSASFESIETAAMVSVPYEFISVTFSGLYLQLGNLPAHLKWVPYISLFYYGNEAVSILQWEKIDAIACDEDPGIPCIGTGRGVLEKYGYQPNDLGLDVAGLAGIYVVCHIFGFIALWRRSKKQAVY</sequence>
<keyword evidence="4 10" id="KW-0812">Transmembrane</keyword>
<name>A0AAV7Y2E2_9NEOP</name>
<evidence type="ECO:0000256" key="8">
    <source>
        <dbReference type="ARBA" id="ARBA00023136"/>
    </source>
</evidence>
<comment type="similarity">
    <text evidence="2">Belongs to the ABC transporter superfamily. ABCG family. Eye pigment precursor importer (TC 3.A.1.204) subfamily.</text>
</comment>
<comment type="caution">
    <text evidence="12">The sequence shown here is derived from an EMBL/GenBank/DDBJ whole genome shotgun (WGS) entry which is preliminary data.</text>
</comment>
<dbReference type="SMART" id="SM00382">
    <property type="entry name" value="AAA"/>
    <property type="match status" value="1"/>
</dbReference>
<feature type="transmembrane region" description="Helical" evidence="10">
    <location>
        <begin position="514"/>
        <end position="538"/>
    </location>
</feature>
<evidence type="ECO:0000256" key="9">
    <source>
        <dbReference type="SAM" id="MobiDB-lite"/>
    </source>
</evidence>
<dbReference type="InterPro" id="IPR003593">
    <property type="entry name" value="AAA+_ATPase"/>
</dbReference>
<dbReference type="GO" id="GO:0005524">
    <property type="term" value="F:ATP binding"/>
    <property type="evidence" value="ECO:0007669"/>
    <property type="project" value="UniProtKB-KW"/>
</dbReference>
<feature type="domain" description="ABC transporter" evidence="11">
    <location>
        <begin position="59"/>
        <end position="307"/>
    </location>
</feature>
<dbReference type="InterPro" id="IPR013525">
    <property type="entry name" value="ABC2_TM"/>
</dbReference>
<dbReference type="SUPFAM" id="SSF52540">
    <property type="entry name" value="P-loop containing nucleoside triphosphate hydrolases"/>
    <property type="match status" value="1"/>
</dbReference>
<proteinExistence type="inferred from homology"/>
<dbReference type="EMBL" id="JAPTSV010000001">
    <property type="protein sequence ID" value="KAJ1531770.1"/>
    <property type="molecule type" value="Genomic_DNA"/>
</dbReference>
<keyword evidence="13" id="KW-1185">Reference proteome</keyword>
<feature type="transmembrane region" description="Helical" evidence="10">
    <location>
        <begin position="467"/>
        <end position="485"/>
    </location>
</feature>
<dbReference type="PROSITE" id="PS00211">
    <property type="entry name" value="ABC_TRANSPORTER_1"/>
    <property type="match status" value="1"/>
</dbReference>
<feature type="transmembrane region" description="Helical" evidence="10">
    <location>
        <begin position="434"/>
        <end position="455"/>
    </location>
</feature>
<dbReference type="GO" id="GO:0030659">
    <property type="term" value="C:cytoplasmic vesicle membrane"/>
    <property type="evidence" value="ECO:0007669"/>
    <property type="project" value="TreeGrafter"/>
</dbReference>
<evidence type="ECO:0000256" key="3">
    <source>
        <dbReference type="ARBA" id="ARBA00022448"/>
    </source>
</evidence>
<dbReference type="InterPro" id="IPR003439">
    <property type="entry name" value="ABC_transporter-like_ATP-bd"/>
</dbReference>
<accession>A0AAV7Y2E2</accession>
<evidence type="ECO:0000313" key="12">
    <source>
        <dbReference type="EMBL" id="KAJ1531770.1"/>
    </source>
</evidence>
<dbReference type="GO" id="GO:0005886">
    <property type="term" value="C:plasma membrane"/>
    <property type="evidence" value="ECO:0007669"/>
    <property type="project" value="TreeGrafter"/>
</dbReference>
<dbReference type="InterPro" id="IPR050352">
    <property type="entry name" value="ABCG_transporters"/>
</dbReference>
<evidence type="ECO:0000256" key="5">
    <source>
        <dbReference type="ARBA" id="ARBA00022741"/>
    </source>
</evidence>
<evidence type="ECO:0000256" key="6">
    <source>
        <dbReference type="ARBA" id="ARBA00022840"/>
    </source>
</evidence>